<evidence type="ECO:0000259" key="3">
    <source>
        <dbReference type="SMART" id="SM00198"/>
    </source>
</evidence>
<dbReference type="Pfam" id="PF00188">
    <property type="entry name" value="CAP"/>
    <property type="match status" value="1"/>
</dbReference>
<dbReference type="Proteomes" id="UP001337655">
    <property type="component" value="Unassembled WGS sequence"/>
</dbReference>
<comment type="caution">
    <text evidence="4">The sequence shown here is derived from an EMBL/GenBank/DDBJ whole genome shotgun (WGS) entry which is preliminary data.</text>
</comment>
<dbReference type="InterPro" id="IPR035940">
    <property type="entry name" value="CAP_sf"/>
</dbReference>
<dbReference type="Gene3D" id="3.40.33.10">
    <property type="entry name" value="CAP"/>
    <property type="match status" value="1"/>
</dbReference>
<dbReference type="PROSITE" id="PS01009">
    <property type="entry name" value="CRISP_1"/>
    <property type="match status" value="1"/>
</dbReference>
<feature type="domain" description="SCP" evidence="3">
    <location>
        <begin position="128"/>
        <end position="274"/>
    </location>
</feature>
<feature type="region of interest" description="Disordered" evidence="1">
    <location>
        <begin position="45"/>
        <end position="131"/>
    </location>
</feature>
<name>A0AAV9PJV7_9PEZI</name>
<organism evidence="4 5">
    <name type="scientific">Saxophila tyrrhenica</name>
    <dbReference type="NCBI Taxonomy" id="1690608"/>
    <lineage>
        <taxon>Eukaryota</taxon>
        <taxon>Fungi</taxon>
        <taxon>Dikarya</taxon>
        <taxon>Ascomycota</taxon>
        <taxon>Pezizomycotina</taxon>
        <taxon>Dothideomycetes</taxon>
        <taxon>Dothideomycetidae</taxon>
        <taxon>Mycosphaerellales</taxon>
        <taxon>Extremaceae</taxon>
        <taxon>Saxophila</taxon>
    </lineage>
</organism>
<dbReference type="SMART" id="SM00198">
    <property type="entry name" value="SCP"/>
    <property type="match status" value="1"/>
</dbReference>
<gene>
    <name evidence="4" type="ORF">LTR77_002725</name>
</gene>
<keyword evidence="5" id="KW-1185">Reference proteome</keyword>
<dbReference type="PANTHER" id="PTHR10334">
    <property type="entry name" value="CYSTEINE-RICH SECRETORY PROTEIN-RELATED"/>
    <property type="match status" value="1"/>
</dbReference>
<dbReference type="InterPro" id="IPR001283">
    <property type="entry name" value="CRISP-related"/>
</dbReference>
<accession>A0AAV9PJV7</accession>
<dbReference type="InterPro" id="IPR018244">
    <property type="entry name" value="Allrgn_V5/Tpx1_CS"/>
</dbReference>
<dbReference type="FunFam" id="3.40.33.10:FF:000018">
    <property type="entry name" value="SCP-like extracellular protein, putative"/>
    <property type="match status" value="1"/>
</dbReference>
<evidence type="ECO:0000256" key="2">
    <source>
        <dbReference type="SAM" id="SignalP"/>
    </source>
</evidence>
<dbReference type="PRINTS" id="PR00837">
    <property type="entry name" value="V5TPXLIKE"/>
</dbReference>
<dbReference type="InterPro" id="IPR014044">
    <property type="entry name" value="CAP_dom"/>
</dbReference>
<dbReference type="GO" id="GO:0005576">
    <property type="term" value="C:extracellular region"/>
    <property type="evidence" value="ECO:0007669"/>
    <property type="project" value="InterPro"/>
</dbReference>
<dbReference type="CDD" id="cd05380">
    <property type="entry name" value="CAP_euk"/>
    <property type="match status" value="1"/>
</dbReference>
<keyword evidence="2" id="KW-0732">Signal</keyword>
<sequence length="292" mass="31250">MRSAILAAAFAASAIAVPFAAKRDVVVNTNTEVVYVTEYYTVTGGAAPATPTPEAKAAAAPKKHWGHKPHWWGGHKPNKGHTTQQPATTAPQATWEPAPTKTKTKSPEPPAETSAASAPPSSSPPTSGYSDKVIWHHNVHRTNHSAPDIEWDAGLAATALKIAQTCSYEHNTKMDGGGYGQNIAAGVDGDSVDRVITNMFYNGEVNYYTGLYKQAQPDMSNFEKWGHFSQIVWKGTTHVGCATYHCTNGLQNTGDSVPPYFTVCNYASPGNFANEYGDNVGEPLDHATVTCD</sequence>
<protein>
    <recommendedName>
        <fullName evidence="3">SCP domain-containing protein</fullName>
    </recommendedName>
</protein>
<feature type="compositionally biased region" description="Basic residues" evidence="1">
    <location>
        <begin position="61"/>
        <end position="70"/>
    </location>
</feature>
<evidence type="ECO:0000313" key="5">
    <source>
        <dbReference type="Proteomes" id="UP001337655"/>
    </source>
</evidence>
<evidence type="ECO:0000256" key="1">
    <source>
        <dbReference type="SAM" id="MobiDB-lite"/>
    </source>
</evidence>
<dbReference type="AlphaFoldDB" id="A0AAV9PJV7"/>
<feature type="chain" id="PRO_5043440706" description="SCP domain-containing protein" evidence="2">
    <location>
        <begin position="17"/>
        <end position="292"/>
    </location>
</feature>
<proteinExistence type="predicted"/>
<feature type="compositionally biased region" description="Low complexity" evidence="1">
    <location>
        <begin position="111"/>
        <end position="127"/>
    </location>
</feature>
<dbReference type="RefSeq" id="XP_064661323.1">
    <property type="nucleotide sequence ID" value="XM_064799984.1"/>
</dbReference>
<dbReference type="GeneID" id="89924072"/>
<reference evidence="4 5" key="1">
    <citation type="submission" date="2023-08" db="EMBL/GenBank/DDBJ databases">
        <title>Black Yeasts Isolated from many extreme environments.</title>
        <authorList>
            <person name="Coleine C."/>
            <person name="Stajich J.E."/>
            <person name="Selbmann L."/>
        </authorList>
    </citation>
    <scope>NUCLEOTIDE SEQUENCE [LARGE SCALE GENOMIC DNA]</scope>
    <source>
        <strain evidence="4 5">CCFEE 5935</strain>
    </source>
</reference>
<feature type="compositionally biased region" description="Low complexity" evidence="1">
    <location>
        <begin position="45"/>
        <end position="60"/>
    </location>
</feature>
<feature type="compositionally biased region" description="Low complexity" evidence="1">
    <location>
        <begin position="82"/>
        <end position="101"/>
    </location>
</feature>
<dbReference type="EMBL" id="JAVRRT010000004">
    <property type="protein sequence ID" value="KAK5172605.1"/>
    <property type="molecule type" value="Genomic_DNA"/>
</dbReference>
<feature type="signal peptide" evidence="2">
    <location>
        <begin position="1"/>
        <end position="16"/>
    </location>
</feature>
<evidence type="ECO:0000313" key="4">
    <source>
        <dbReference type="EMBL" id="KAK5172605.1"/>
    </source>
</evidence>
<dbReference type="SUPFAM" id="SSF55797">
    <property type="entry name" value="PR-1-like"/>
    <property type="match status" value="1"/>
</dbReference>